<evidence type="ECO:0000256" key="7">
    <source>
        <dbReference type="ARBA" id="ARBA00047092"/>
    </source>
</evidence>
<dbReference type="PANTHER" id="PTHR16023:SF0">
    <property type="entry name" value="PROTEIN VAC14 HOMOLOG"/>
    <property type="match status" value="1"/>
</dbReference>
<gene>
    <name evidence="9" type="ORF">M514_01937</name>
</gene>
<proteinExistence type="inferred from homology"/>
<feature type="domain" description="Vacuolar protein 14 C-terminal Fig4-binding" evidence="8">
    <location>
        <begin position="497"/>
        <end position="683"/>
    </location>
</feature>
<comment type="subunit">
    <text evidence="7">Forms pentamers. Component of the PI(3,5)P2 regulatory complex/PAS complex, at least composed of PIKFYVE, FIG4 and VAC14. VAC14 nucleates the assembly of the complex and serves as a scaffold by pentamerizing into a star-shaped structure, which can bind a single copy each of PIKFYVE and FIG4 and coordinates their activities. Interacts with NOS1.</text>
</comment>
<dbReference type="PANTHER" id="PTHR16023">
    <property type="entry name" value="TAX1 BINDING PROTEIN-RELATED"/>
    <property type="match status" value="1"/>
</dbReference>
<evidence type="ECO:0000256" key="3">
    <source>
        <dbReference type="ARBA" id="ARBA00013840"/>
    </source>
</evidence>
<dbReference type="GO" id="GO:0006661">
    <property type="term" value="P:phosphatidylinositol biosynthetic process"/>
    <property type="evidence" value="ECO:0007669"/>
    <property type="project" value="InterPro"/>
</dbReference>
<dbReference type="GO" id="GO:0070772">
    <property type="term" value="C:PAS complex"/>
    <property type="evidence" value="ECO:0007669"/>
    <property type="project" value="InterPro"/>
</dbReference>
<evidence type="ECO:0000259" key="8">
    <source>
        <dbReference type="Pfam" id="PF11916"/>
    </source>
</evidence>
<reference evidence="9" key="1">
    <citation type="journal article" date="2014" name="Nat. Genet.">
        <title>Genome and transcriptome of the porcine whipworm Trichuris suis.</title>
        <authorList>
            <person name="Jex A.R."/>
            <person name="Nejsum P."/>
            <person name="Schwarz E.M."/>
            <person name="Hu L."/>
            <person name="Young N.D."/>
            <person name="Hall R.S."/>
            <person name="Korhonen P.K."/>
            <person name="Liao S."/>
            <person name="Thamsborg S."/>
            <person name="Xia J."/>
            <person name="Xu P."/>
            <person name="Wang S."/>
            <person name="Scheerlinck J.P."/>
            <person name="Hofmann A."/>
            <person name="Sternberg P.W."/>
            <person name="Wang J."/>
            <person name="Gasser R.B."/>
        </authorList>
    </citation>
    <scope>NUCLEOTIDE SEQUENCE [LARGE SCALE GENOMIC DNA]</scope>
    <source>
        <strain evidence="9">DCEP-RM93F</strain>
    </source>
</reference>
<name>A0A085NJC1_9BILA</name>
<evidence type="ECO:0000256" key="2">
    <source>
        <dbReference type="ARBA" id="ARBA00010225"/>
    </source>
</evidence>
<dbReference type="SUPFAM" id="SSF48371">
    <property type="entry name" value="ARM repeat"/>
    <property type="match status" value="1"/>
</dbReference>
<comment type="similarity">
    <text evidence="2">Belongs to the VAC14 family.</text>
</comment>
<dbReference type="Pfam" id="PF12755">
    <property type="entry name" value="Vac14_Fab1_bd"/>
    <property type="match status" value="1"/>
</dbReference>
<dbReference type="InterPro" id="IPR026825">
    <property type="entry name" value="Vac14"/>
</dbReference>
<evidence type="ECO:0000256" key="5">
    <source>
        <dbReference type="ARBA" id="ARBA00023136"/>
    </source>
</evidence>
<dbReference type="Gene3D" id="1.25.10.10">
    <property type="entry name" value="Leucine-rich Repeat Variant"/>
    <property type="match status" value="2"/>
</dbReference>
<sequence length="730" mass="83514">MKLTFPLKLRHPLLNQPAMGDASYAPLSSSLIRQLTDKIYEKRKGGALELEKIVRDFVNENQQEQVEKVLEVLATLMRSSSPHFRKGGLIGLAAVAIAMGPMSERYASQLLLPVLECLQDPDCHIRYYACEASYNIIKVAHKTAMLHFSALFDSFCQLSADPDKNTRNGAELMERQLKDIVLHSDEFDVSEFVRLLRERIYTKNVFIRRYLISWVHDLQAQFSINLVQYLNQILDGLFQILTEQTPRIRELCEVVMGEFLRSIIENPENADLEHMVNVLIVQAQSQDEFAKHIALTWLLAFLNLDSKKMLCYAPGYLMAILPCLSCEDDQENIREVSQRTNTALMKLVSDEVAESEKVLDLAAIVNVFECSLSQGPVRTKIAALEWIDHLYQAMPVRFFAYMEELFHSLLQLLSDPSDEVVCCDVRVLSHLCSGKNSECANSPTGISGEINAILLTKVSPYFVNFMKSLLNEFRSASDFLSERGTFIIRWLKRSDAFSQLCVVLDAEDVFQTLAVLLNAEEDMTFATQVVQVLNSILLTAPELFKLRCKLKETFANPTEATLRLEDNAFLPFAFFQESIQLFTCLYRCWAYQPIALLALCLISRSYNHAAALVQSFCELEVDCQLLVEIDKLIQLLETPIFSYLRLHLLDPRYQQPLAAVLYGLLMLLPQTEAFHLLRRRLQCLPNPSLAINFRSRSPSVTCEKMNIEDYFNELLQHFTGLQEKRKARRY</sequence>
<dbReference type="Pfam" id="PF11916">
    <property type="entry name" value="Vac14_Fig4_bd"/>
    <property type="match status" value="1"/>
</dbReference>
<comment type="subcellular location">
    <subcellularLocation>
        <location evidence="1">Endomembrane system</location>
    </subcellularLocation>
</comment>
<organism evidence="9">
    <name type="scientific">Trichuris suis</name>
    <name type="common">pig whipworm</name>
    <dbReference type="NCBI Taxonomy" id="68888"/>
    <lineage>
        <taxon>Eukaryota</taxon>
        <taxon>Metazoa</taxon>
        <taxon>Ecdysozoa</taxon>
        <taxon>Nematoda</taxon>
        <taxon>Enoplea</taxon>
        <taxon>Dorylaimia</taxon>
        <taxon>Trichinellida</taxon>
        <taxon>Trichuridae</taxon>
        <taxon>Trichuris</taxon>
    </lineage>
</organism>
<protein>
    <recommendedName>
        <fullName evidence="3">Protein VAC14 homolog</fullName>
    </recommendedName>
</protein>
<dbReference type="Proteomes" id="UP000030758">
    <property type="component" value="Unassembled WGS sequence"/>
</dbReference>
<keyword evidence="4" id="KW-0677">Repeat</keyword>
<comment type="function">
    <text evidence="6">Scaffold protein component of the PI(3,5)P2 regulatory complex which regulates both the synthesis and turnover of phosphatidylinositol 3,5-bisphosphate (PtdIns(3,5)P2). Pentamerizes into a star-shaped structure and nucleates the assembly of the complex. The pentamer binds a single copy each of PIKFYVE and FIG4 and coordinates both PIKfyve kinase activity and FIG4 phosphatase activity, being required to maintain normal levels of phosphatidylinositol 3-phosphate (PtdIns(3)P) and phosphatidylinositol 5-phosphate (PtdIns(5)P). Plays a role in the biogenesis of endosome carrier vesicles (ECV) / multivesicular bodies (MVB) transport intermediates from early endosomes.</text>
</comment>
<dbReference type="AlphaFoldDB" id="A0A085NJC1"/>
<dbReference type="EMBL" id="KL367494">
    <property type="protein sequence ID" value="KFD69567.1"/>
    <property type="molecule type" value="Genomic_DNA"/>
</dbReference>
<dbReference type="InterPro" id="IPR016024">
    <property type="entry name" value="ARM-type_fold"/>
</dbReference>
<dbReference type="InterPro" id="IPR021841">
    <property type="entry name" value="VAC14_Fig4p-bd"/>
</dbReference>
<evidence type="ECO:0000256" key="6">
    <source>
        <dbReference type="ARBA" id="ARBA00045654"/>
    </source>
</evidence>
<accession>A0A085NJC1</accession>
<evidence type="ECO:0000256" key="4">
    <source>
        <dbReference type="ARBA" id="ARBA00022737"/>
    </source>
</evidence>
<evidence type="ECO:0000313" key="9">
    <source>
        <dbReference type="EMBL" id="KFD69567.1"/>
    </source>
</evidence>
<dbReference type="InterPro" id="IPR011989">
    <property type="entry name" value="ARM-like"/>
</dbReference>
<keyword evidence="5" id="KW-0472">Membrane</keyword>
<evidence type="ECO:0000256" key="1">
    <source>
        <dbReference type="ARBA" id="ARBA00004308"/>
    </source>
</evidence>
<dbReference type="GO" id="GO:0010008">
    <property type="term" value="C:endosome membrane"/>
    <property type="evidence" value="ECO:0007669"/>
    <property type="project" value="TreeGrafter"/>
</dbReference>